<reference evidence="2 4" key="2">
    <citation type="submission" date="2018-03" db="EMBL/GenBank/DDBJ databases">
        <title>Diversity of bacteria associated with corn roots inoculated with woodland soils in Canada, and Description of Pseudomonas aylmerense sp. nov.</title>
        <authorList>
            <person name="Tambong J.T."/>
            <person name="Xu R."/>
            <person name="Tchagang C."/>
        </authorList>
    </citation>
    <scope>NUCLEOTIDE SEQUENCE [LARGE SCALE GENOMIC DNA]</scope>
    <source>
        <strain evidence="2 4">S1E44</strain>
    </source>
</reference>
<evidence type="ECO:0000313" key="2">
    <source>
        <dbReference type="EMBL" id="PTC27284.1"/>
    </source>
</evidence>
<reference evidence="1 3" key="1">
    <citation type="submission" date="2016-06" db="EMBL/GenBank/DDBJ databases">
        <title>Draft genome sequence of Pseudomonas sp. S1E40, a novel strain antagonistic activity to fungal plant pathogen.</title>
        <authorList>
            <person name="Tambong J.T."/>
            <person name="Tchagang C."/>
            <person name="Xu R."/>
        </authorList>
    </citation>
    <scope>NUCLEOTIDE SEQUENCE [LARGE SCALE GENOMIC DNA]</scope>
    <source>
        <strain evidence="1 3">S1E40</strain>
    </source>
</reference>
<dbReference type="EMBL" id="MAUE01000048">
    <property type="protein sequence ID" value="OCW18614.1"/>
    <property type="molecule type" value="Genomic_DNA"/>
</dbReference>
<comment type="caution">
    <text evidence="2">The sequence shown here is derived from an EMBL/GenBank/DDBJ whole genome shotgun (WGS) entry which is preliminary data.</text>
</comment>
<dbReference type="OrthoDB" id="6902631at2"/>
<name>A0A2T4FV11_9PSED</name>
<protein>
    <submittedName>
        <fullName evidence="2">Uncharacterized protein</fullName>
    </submittedName>
</protein>
<sequence length="218" mass="24681">MEADVNPTGEVDEVVEAEEAEEAIQPRLRLELPNEISAETVDPVVAFLKDAPEGTAIELHLRHNAGGRVDKMVALIDALNETKATVEITYSRYIMSAAATVWLHFLLRATTNVQSLMPKKPGVVMYHRPRKTQGDYLCFADEVKDDHPLKGPLAKQMKIFDDLFEIMYLAFLRVGPDGQLRDEPAESMVHEPDGLTYRHWVMRLRDCYYGNQDCLIPV</sequence>
<evidence type="ECO:0000313" key="4">
    <source>
        <dbReference type="Proteomes" id="UP000240571"/>
    </source>
</evidence>
<dbReference type="RefSeq" id="WP_065910233.1">
    <property type="nucleotide sequence ID" value="NZ_MAUE01000048.1"/>
</dbReference>
<proteinExistence type="predicted"/>
<keyword evidence="3" id="KW-1185">Reference proteome</keyword>
<evidence type="ECO:0000313" key="1">
    <source>
        <dbReference type="EMBL" id="OCW18614.1"/>
    </source>
</evidence>
<gene>
    <name evidence="1" type="ORF">BBG20_31005</name>
    <name evidence="2" type="ORF">C9382_17160</name>
</gene>
<dbReference type="Proteomes" id="UP000095081">
    <property type="component" value="Unassembled WGS sequence"/>
</dbReference>
<evidence type="ECO:0000313" key="3">
    <source>
        <dbReference type="Proteomes" id="UP000095081"/>
    </source>
</evidence>
<dbReference type="EMBL" id="PYWW01000043">
    <property type="protein sequence ID" value="PTC27284.1"/>
    <property type="molecule type" value="Genomic_DNA"/>
</dbReference>
<accession>A0A2T4FV11</accession>
<dbReference type="AlphaFoldDB" id="A0A2T4FV11"/>
<dbReference type="Proteomes" id="UP000240571">
    <property type="component" value="Unassembled WGS sequence"/>
</dbReference>
<organism evidence="2 4">
    <name type="scientific">Pseudomonas aylmerensis</name>
    <dbReference type="NCBI Taxonomy" id="1869229"/>
    <lineage>
        <taxon>Bacteria</taxon>
        <taxon>Pseudomonadati</taxon>
        <taxon>Pseudomonadota</taxon>
        <taxon>Gammaproteobacteria</taxon>
        <taxon>Pseudomonadales</taxon>
        <taxon>Pseudomonadaceae</taxon>
        <taxon>Pseudomonas</taxon>
    </lineage>
</organism>